<gene>
    <name evidence="3" type="ORF">H0H81_012536</name>
</gene>
<proteinExistence type="predicted"/>
<evidence type="ECO:0000256" key="1">
    <source>
        <dbReference type="SAM" id="MobiDB-lite"/>
    </source>
</evidence>
<feature type="region of interest" description="Disordered" evidence="1">
    <location>
        <begin position="509"/>
        <end position="529"/>
    </location>
</feature>
<dbReference type="OrthoDB" id="3235114at2759"/>
<comment type="caution">
    <text evidence="3">The sequence shown here is derived from an EMBL/GenBank/DDBJ whole genome shotgun (WGS) entry which is preliminary data.</text>
</comment>
<organism evidence="3 4">
    <name type="scientific">Sphagnurus paluster</name>
    <dbReference type="NCBI Taxonomy" id="117069"/>
    <lineage>
        <taxon>Eukaryota</taxon>
        <taxon>Fungi</taxon>
        <taxon>Dikarya</taxon>
        <taxon>Basidiomycota</taxon>
        <taxon>Agaricomycotina</taxon>
        <taxon>Agaricomycetes</taxon>
        <taxon>Agaricomycetidae</taxon>
        <taxon>Agaricales</taxon>
        <taxon>Tricholomatineae</taxon>
        <taxon>Lyophyllaceae</taxon>
        <taxon>Sphagnurus</taxon>
    </lineage>
</organism>
<feature type="domain" description="CxC2-like cysteine cluster KDZ transposase-associated" evidence="2">
    <location>
        <begin position="274"/>
        <end position="381"/>
    </location>
</feature>
<dbReference type="AlphaFoldDB" id="A0A9P7KJ32"/>
<protein>
    <recommendedName>
        <fullName evidence="2">CxC2-like cysteine cluster KDZ transposase-associated domain-containing protein</fullName>
    </recommendedName>
</protein>
<evidence type="ECO:0000313" key="4">
    <source>
        <dbReference type="Proteomes" id="UP000717328"/>
    </source>
</evidence>
<evidence type="ECO:0000313" key="3">
    <source>
        <dbReference type="EMBL" id="KAG5650355.1"/>
    </source>
</evidence>
<name>A0A9P7KJ32_9AGAR</name>
<feature type="region of interest" description="Disordered" evidence="1">
    <location>
        <begin position="421"/>
        <end position="445"/>
    </location>
</feature>
<accession>A0A9P7KJ32</accession>
<reference evidence="3" key="2">
    <citation type="submission" date="2021-10" db="EMBL/GenBank/DDBJ databases">
        <title>Phylogenomics reveals ancestral predisposition of the termite-cultivated fungus Termitomyces towards a domesticated lifestyle.</title>
        <authorList>
            <person name="Auxier B."/>
            <person name="Grum-Grzhimaylo A."/>
            <person name="Cardenas M.E."/>
            <person name="Lodge J.D."/>
            <person name="Laessoe T."/>
            <person name="Pedersen O."/>
            <person name="Smith M.E."/>
            <person name="Kuyper T.W."/>
            <person name="Franco-Molano E.A."/>
            <person name="Baroni T.J."/>
            <person name="Aanen D.K."/>
        </authorList>
    </citation>
    <scope>NUCLEOTIDE SEQUENCE</scope>
    <source>
        <strain evidence="3">D49</strain>
    </source>
</reference>
<dbReference type="Pfam" id="PF18758">
    <property type="entry name" value="KDZ"/>
    <property type="match status" value="1"/>
</dbReference>
<dbReference type="EMBL" id="JABCKI010000475">
    <property type="protein sequence ID" value="KAG5650355.1"/>
    <property type="molecule type" value="Genomic_DNA"/>
</dbReference>
<sequence length="672" mass="75425">MAPKRKPQHKAAAETVVYLDSDDEDDVLPQKEFYPHTITTVTSAGIKTANSAIASIASPQKKIKSKPDHSSTNIHLPSIASVPGLNVVDLDPDPTEGFDFLREGFFDEWDAEHELAKPKACTALLKDHPMKQWLTFNREGFLIELLRLDGHGNFSNHFCTCQPRKPPNNESSTNATDACEMDESSTTSVPTPAAYKFAMLEPMADEPTANEPAADGPATKPNQPDEQPRPAEYRCIDCLPGPLLCKECVVSRHCHMPLHRIQQWSGSYFECITLKSLGLRMQLNHAPGEWCLRPQAAKEDCFVIVDLDAIHEVALDFCSCHHTIPFTLQLLCVRLYPVTGTRPTSAVTFHCLRQFHLLSFQSKCSGYEYYGSIARGTDNTGTKPHPPSINLLPNWELAPEDKKFRYALFVGIDANFKLKRKQSSSEERDPSLGNHTCVSHDAVNKPDKEARGLAASGAGTIDCSRHDLKRPLGVGDLQKGERYINMDYMFFNIIRNTKVQQQIEEWEHEQWKPARKAPNPFKSTTKAASEQAVRLELAKEVEAQEAADASESSQDIHPSVMIANGLVIEHEHHLRRKITAWIEIQTMFMPEAFKQRAKVANAASVDGVTPTKAQDIALWLPSSLKAISIQVSKELQIYEWKLREGQGYDALEDIRRSLHLRSYLFKHKDKNS</sequence>
<dbReference type="InterPro" id="IPR040521">
    <property type="entry name" value="KDZ"/>
</dbReference>
<dbReference type="Pfam" id="PF18803">
    <property type="entry name" value="CxC2"/>
    <property type="match status" value="1"/>
</dbReference>
<dbReference type="Proteomes" id="UP000717328">
    <property type="component" value="Unassembled WGS sequence"/>
</dbReference>
<keyword evidence="4" id="KW-1185">Reference proteome</keyword>
<feature type="region of interest" description="Disordered" evidence="1">
    <location>
        <begin position="206"/>
        <end position="228"/>
    </location>
</feature>
<evidence type="ECO:0000259" key="2">
    <source>
        <dbReference type="Pfam" id="PF18803"/>
    </source>
</evidence>
<reference evidence="3" key="1">
    <citation type="submission" date="2021-02" db="EMBL/GenBank/DDBJ databases">
        <authorList>
            <person name="Nieuwenhuis M."/>
            <person name="Van De Peppel L.J.J."/>
        </authorList>
    </citation>
    <scope>NUCLEOTIDE SEQUENCE</scope>
    <source>
        <strain evidence="3">D49</strain>
    </source>
</reference>
<feature type="region of interest" description="Disordered" evidence="1">
    <location>
        <begin position="163"/>
        <end position="187"/>
    </location>
</feature>
<dbReference type="InterPro" id="IPR041457">
    <property type="entry name" value="CxC2_KDZ-assoc"/>
</dbReference>